<dbReference type="PANTHER" id="PTHR11475:SF4">
    <property type="entry name" value="CHORION PEROXIDASE"/>
    <property type="match status" value="1"/>
</dbReference>
<name>A0ABQ6QPM3_9BACT</name>
<dbReference type="InterPro" id="IPR010255">
    <property type="entry name" value="Haem_peroxidase_sf"/>
</dbReference>
<dbReference type="InterPro" id="IPR037120">
    <property type="entry name" value="Haem_peroxidase_sf_animal"/>
</dbReference>
<evidence type="ECO:0000256" key="1">
    <source>
        <dbReference type="ARBA" id="ARBA00004613"/>
    </source>
</evidence>
<evidence type="ECO:0000313" key="6">
    <source>
        <dbReference type="Proteomes" id="UP001342631"/>
    </source>
</evidence>
<dbReference type="InterPro" id="IPR019791">
    <property type="entry name" value="Haem_peroxidase_animal"/>
</dbReference>
<keyword evidence="2" id="KW-0964">Secreted</keyword>
<sequence>MIMFATVVVGSAAHAQDRSSEEADTESLHTQYRSIDGTGNNLAHPRWGATEEHLLRGSSGAHYADGVSAMGGVGRPSPRDVSNALFQQDVSIPNQHRISDFIWTWGQFLDHDFSLTEGANESVPVIVPQCDPYMDVACTGAQKIPFKRSVYDPATGTGPTNPRQQFNEITGYLDGSNVYGSDAARAAWLRTFQGGRLKVTHTSYGDLLPYNDGTQPNAGSPEQPDLSTDLFVGGDIRANEQPTLAVMHTLFVREHNWQAARIARENPRFSDEQIYQAARRIVIAELQHITYTEFLDALLGAHALRPYRGYDPSVNAGIAQRFSTSAYRLGHTLLSPFILRLNEDGSPVAAGPLSLRDAFFSATPPLLENGGIEPFLRGVAAQKAQDLDRFMIDDVRSFLFGPAGAGGLDLLSLNLQRGRDHGLPDFNTVRAELGLRKYTRFSDITHDAQAAQALEQLYGSIDNIDVFTGMFVEKDVPGSIVGETLRAALVEQFERTRAGDRFWYERSLNLFDLLRVKTTRLSDIIRRNTSIRKIQNDVFFVK</sequence>
<proteinExistence type="predicted"/>
<reference evidence="5 6" key="1">
    <citation type="journal article" date="2024" name="Arch. Microbiol.">
        <title>Corallococcus caeni sp. nov., a novel myxobacterium isolated from activated sludge.</title>
        <authorList>
            <person name="Tomita S."/>
            <person name="Nakai R."/>
            <person name="Kuroda K."/>
            <person name="Kurashita H."/>
            <person name="Hatamoto M."/>
            <person name="Yamaguchi T."/>
            <person name="Narihiro T."/>
        </authorList>
    </citation>
    <scope>NUCLEOTIDE SEQUENCE [LARGE SCALE GENOMIC DNA]</scope>
    <source>
        <strain evidence="5 6">NO1</strain>
    </source>
</reference>
<dbReference type="PRINTS" id="PR00457">
    <property type="entry name" value="ANPEROXIDASE"/>
</dbReference>
<keyword evidence="3" id="KW-0325">Glycoprotein</keyword>
<evidence type="ECO:0008006" key="7">
    <source>
        <dbReference type="Google" id="ProtNLM"/>
    </source>
</evidence>
<dbReference type="Proteomes" id="UP001342631">
    <property type="component" value="Unassembled WGS sequence"/>
</dbReference>
<evidence type="ECO:0000313" key="5">
    <source>
        <dbReference type="EMBL" id="GMU05278.1"/>
    </source>
</evidence>
<feature type="compositionally biased region" description="Polar residues" evidence="4">
    <location>
        <begin position="28"/>
        <end position="41"/>
    </location>
</feature>
<evidence type="ECO:0000256" key="4">
    <source>
        <dbReference type="SAM" id="MobiDB-lite"/>
    </source>
</evidence>
<dbReference type="SUPFAM" id="SSF48113">
    <property type="entry name" value="Heme-dependent peroxidases"/>
    <property type="match status" value="1"/>
</dbReference>
<dbReference type="CDD" id="cd09822">
    <property type="entry name" value="peroxinectin_like_bacterial"/>
    <property type="match status" value="1"/>
</dbReference>
<comment type="caution">
    <text evidence="5">The sequence shown here is derived from an EMBL/GenBank/DDBJ whole genome shotgun (WGS) entry which is preliminary data.</text>
</comment>
<organism evidence="5 6">
    <name type="scientific">Corallococcus caeni</name>
    <dbReference type="NCBI Taxonomy" id="3082388"/>
    <lineage>
        <taxon>Bacteria</taxon>
        <taxon>Pseudomonadati</taxon>
        <taxon>Myxococcota</taxon>
        <taxon>Myxococcia</taxon>
        <taxon>Myxococcales</taxon>
        <taxon>Cystobacterineae</taxon>
        <taxon>Myxococcaceae</taxon>
        <taxon>Corallococcus</taxon>
    </lineage>
</organism>
<dbReference type="Pfam" id="PF03098">
    <property type="entry name" value="An_peroxidase"/>
    <property type="match status" value="1"/>
</dbReference>
<accession>A0ABQ6QPM3</accession>
<evidence type="ECO:0000256" key="2">
    <source>
        <dbReference type="ARBA" id="ARBA00022525"/>
    </source>
</evidence>
<dbReference type="PANTHER" id="PTHR11475">
    <property type="entry name" value="OXIDASE/PEROXIDASE"/>
    <property type="match status" value="1"/>
</dbReference>
<comment type="subcellular location">
    <subcellularLocation>
        <location evidence="1">Secreted</location>
    </subcellularLocation>
</comment>
<dbReference type="PROSITE" id="PS50292">
    <property type="entry name" value="PEROXIDASE_3"/>
    <property type="match status" value="1"/>
</dbReference>
<gene>
    <name evidence="5" type="ORF">ASNO1_15310</name>
</gene>
<feature type="region of interest" description="Disordered" evidence="4">
    <location>
        <begin position="14"/>
        <end position="41"/>
    </location>
</feature>
<keyword evidence="6" id="KW-1185">Reference proteome</keyword>
<dbReference type="EMBL" id="BTTX01000002">
    <property type="protein sequence ID" value="GMU05278.1"/>
    <property type="molecule type" value="Genomic_DNA"/>
</dbReference>
<protein>
    <recommendedName>
        <fullName evidence="7">Peroxidase</fullName>
    </recommendedName>
</protein>
<evidence type="ECO:0000256" key="3">
    <source>
        <dbReference type="ARBA" id="ARBA00023180"/>
    </source>
</evidence>
<dbReference type="Gene3D" id="1.10.640.10">
    <property type="entry name" value="Haem peroxidase domain superfamily, animal type"/>
    <property type="match status" value="1"/>
</dbReference>